<reference evidence="3" key="1">
    <citation type="submission" date="2023-08" db="EMBL/GenBank/DDBJ databases">
        <title>Draft sequence of the Babesia gibsoni genome.</title>
        <authorList>
            <person name="Yamagishi J.Y."/>
            <person name="Xuan X.X."/>
        </authorList>
    </citation>
    <scope>NUCLEOTIDE SEQUENCE</scope>
    <source>
        <strain evidence="3">Azabu</strain>
    </source>
</reference>
<proteinExistence type="inferred from homology"/>
<evidence type="ECO:0000256" key="1">
    <source>
        <dbReference type="ARBA" id="ARBA00010364"/>
    </source>
</evidence>
<keyword evidence="4" id="KW-1185">Reference proteome</keyword>
<comment type="caution">
    <text evidence="3">The sequence shown here is derived from an EMBL/GenBank/DDBJ whole genome shotgun (WGS) entry which is preliminary data.</text>
</comment>
<dbReference type="Pfam" id="PF02594">
    <property type="entry name" value="DUF167"/>
    <property type="match status" value="1"/>
</dbReference>
<dbReference type="InterPro" id="IPR036591">
    <property type="entry name" value="YggU-like_sf"/>
</dbReference>
<dbReference type="AlphaFoldDB" id="A0AAD8LJP0"/>
<dbReference type="GO" id="GO:0005737">
    <property type="term" value="C:cytoplasm"/>
    <property type="evidence" value="ECO:0007669"/>
    <property type="project" value="TreeGrafter"/>
</dbReference>
<sequence length="119" mass="12741">MPSMRCVNSQPCPEQTASPLATSKDGGILLKVRVKPGAKFTQLVGNFGDPLEVQVAAPPREGACNEALVEFVSDIPVKVKRRDVSLISGHKSREKVLSIGSIAMSAAEELLKKQLQLDS</sequence>
<dbReference type="Proteomes" id="UP001230268">
    <property type="component" value="Unassembled WGS sequence"/>
</dbReference>
<dbReference type="PANTHER" id="PTHR13420">
    <property type="entry name" value="UPF0235 PROTEIN C15ORF40"/>
    <property type="match status" value="1"/>
</dbReference>
<evidence type="ECO:0000313" key="3">
    <source>
        <dbReference type="EMBL" id="KAK1442777.1"/>
    </source>
</evidence>
<gene>
    <name evidence="3" type="ORF">BgAZ_302950</name>
</gene>
<comment type="similarity">
    <text evidence="1">Belongs to the UPF0235 family.</text>
</comment>
<dbReference type="PANTHER" id="PTHR13420:SF7">
    <property type="entry name" value="UPF0235 PROTEIN C15ORF40"/>
    <property type="match status" value="1"/>
</dbReference>
<protein>
    <submittedName>
        <fullName evidence="3">Uncharacterized protein</fullName>
    </submittedName>
</protein>
<organism evidence="3 4">
    <name type="scientific">Babesia gibsoni</name>
    <dbReference type="NCBI Taxonomy" id="33632"/>
    <lineage>
        <taxon>Eukaryota</taxon>
        <taxon>Sar</taxon>
        <taxon>Alveolata</taxon>
        <taxon>Apicomplexa</taxon>
        <taxon>Aconoidasida</taxon>
        <taxon>Piroplasmida</taxon>
        <taxon>Babesiidae</taxon>
        <taxon>Babesia</taxon>
    </lineage>
</organism>
<feature type="region of interest" description="Disordered" evidence="2">
    <location>
        <begin position="1"/>
        <end position="20"/>
    </location>
</feature>
<dbReference type="EMBL" id="JAVEPI010000003">
    <property type="protein sequence ID" value="KAK1442777.1"/>
    <property type="molecule type" value="Genomic_DNA"/>
</dbReference>
<dbReference type="HAMAP" id="MF_00634">
    <property type="entry name" value="UPF0235"/>
    <property type="match status" value="1"/>
</dbReference>
<evidence type="ECO:0000256" key="2">
    <source>
        <dbReference type="SAM" id="MobiDB-lite"/>
    </source>
</evidence>
<dbReference type="SMART" id="SM01152">
    <property type="entry name" value="DUF167"/>
    <property type="match status" value="1"/>
</dbReference>
<dbReference type="InterPro" id="IPR003746">
    <property type="entry name" value="DUF167"/>
</dbReference>
<dbReference type="SUPFAM" id="SSF69786">
    <property type="entry name" value="YggU-like"/>
    <property type="match status" value="1"/>
</dbReference>
<dbReference type="NCBIfam" id="TIGR00251">
    <property type="entry name" value="DUF167 family protein"/>
    <property type="match status" value="1"/>
</dbReference>
<name>A0AAD8LJP0_BABGI</name>
<accession>A0AAD8LJP0</accession>
<evidence type="ECO:0000313" key="4">
    <source>
        <dbReference type="Proteomes" id="UP001230268"/>
    </source>
</evidence>
<dbReference type="Gene3D" id="3.30.1200.10">
    <property type="entry name" value="YggU-like"/>
    <property type="match status" value="1"/>
</dbReference>